<dbReference type="EMBL" id="QOCR01000004">
    <property type="protein sequence ID" value="RHW50058.1"/>
    <property type="molecule type" value="Genomic_DNA"/>
</dbReference>
<dbReference type="AlphaFoldDB" id="A0A417ZFL4"/>
<feature type="transmembrane region" description="Helical" evidence="1">
    <location>
        <begin position="42"/>
        <end position="63"/>
    </location>
</feature>
<organism evidence="2 3">
    <name type="scientific">Bombilactobacillus bombi</name>
    <dbReference type="NCBI Taxonomy" id="1303590"/>
    <lineage>
        <taxon>Bacteria</taxon>
        <taxon>Bacillati</taxon>
        <taxon>Bacillota</taxon>
        <taxon>Bacilli</taxon>
        <taxon>Lactobacillales</taxon>
        <taxon>Lactobacillaceae</taxon>
        <taxon>Bombilactobacillus</taxon>
    </lineage>
</organism>
<dbReference type="RefSeq" id="WP_118902340.1">
    <property type="nucleotide sequence ID" value="NZ_JBHLWZ010000004.1"/>
</dbReference>
<evidence type="ECO:0000256" key="1">
    <source>
        <dbReference type="SAM" id="Phobius"/>
    </source>
</evidence>
<name>A0A417ZFL4_9LACO</name>
<dbReference type="Proteomes" id="UP000284109">
    <property type="component" value="Unassembled WGS sequence"/>
</dbReference>
<evidence type="ECO:0000313" key="2">
    <source>
        <dbReference type="EMBL" id="RHW50058.1"/>
    </source>
</evidence>
<evidence type="ECO:0000313" key="3">
    <source>
        <dbReference type="Proteomes" id="UP000284109"/>
    </source>
</evidence>
<comment type="caution">
    <text evidence="2">The sequence shown here is derived from an EMBL/GenBank/DDBJ whole genome shotgun (WGS) entry which is preliminary data.</text>
</comment>
<sequence>MLRVIVGIGLIIIAVGQIFYAFRNFQEGFHKKDINISQLMKLLAAITGLIGILLFVLGIIILIHH</sequence>
<keyword evidence="1" id="KW-1133">Transmembrane helix</keyword>
<protein>
    <submittedName>
        <fullName evidence="2">Uncharacterized protein</fullName>
    </submittedName>
</protein>
<keyword evidence="1" id="KW-0472">Membrane</keyword>
<keyword evidence="1" id="KW-0812">Transmembrane</keyword>
<gene>
    <name evidence="2" type="ORF">DS831_07820</name>
</gene>
<keyword evidence="3" id="KW-1185">Reference proteome</keyword>
<reference evidence="2 3" key="1">
    <citation type="submission" date="2018-07" db="EMBL/GenBank/DDBJ databases">
        <title>Genome sequences of six Lactobacillus spp. isolated from bumble bee guts.</title>
        <authorList>
            <person name="Motta E.V.S."/>
            <person name="Moran N.A."/>
        </authorList>
    </citation>
    <scope>NUCLEOTIDE SEQUENCE [LARGE SCALE GENOMIC DNA]</scope>
    <source>
        <strain evidence="2 3">BI-1.1</strain>
    </source>
</reference>
<proteinExistence type="predicted"/>
<accession>A0A417ZFL4</accession>
<feature type="transmembrane region" description="Helical" evidence="1">
    <location>
        <begin position="6"/>
        <end position="22"/>
    </location>
</feature>